<dbReference type="Proteomes" id="UP000828048">
    <property type="component" value="Chromosome 2"/>
</dbReference>
<gene>
    <name evidence="1" type="ORF">Vadar_009385</name>
</gene>
<evidence type="ECO:0000313" key="2">
    <source>
        <dbReference type="Proteomes" id="UP000828048"/>
    </source>
</evidence>
<keyword evidence="2" id="KW-1185">Reference proteome</keyword>
<accession>A0ACB7WZF9</accession>
<organism evidence="1 2">
    <name type="scientific">Vaccinium darrowii</name>
    <dbReference type="NCBI Taxonomy" id="229202"/>
    <lineage>
        <taxon>Eukaryota</taxon>
        <taxon>Viridiplantae</taxon>
        <taxon>Streptophyta</taxon>
        <taxon>Embryophyta</taxon>
        <taxon>Tracheophyta</taxon>
        <taxon>Spermatophyta</taxon>
        <taxon>Magnoliopsida</taxon>
        <taxon>eudicotyledons</taxon>
        <taxon>Gunneridae</taxon>
        <taxon>Pentapetalae</taxon>
        <taxon>asterids</taxon>
        <taxon>Ericales</taxon>
        <taxon>Ericaceae</taxon>
        <taxon>Vaccinioideae</taxon>
        <taxon>Vaccinieae</taxon>
        <taxon>Vaccinium</taxon>
    </lineage>
</organism>
<dbReference type="EMBL" id="CM037152">
    <property type="protein sequence ID" value="KAH7833758.1"/>
    <property type="molecule type" value="Genomic_DNA"/>
</dbReference>
<proteinExistence type="predicted"/>
<sequence length="1411" mass="157572">MSNSIGHNFLHQSLLAPTVLEHQSKINSPCIASNTLFQAQANSQLRKSPIYTKFKGNSLNNVRQKKLVMGTNRAVSDFPTAVLATDSEQLAEKFNLDGNSELQVDVSAPNSGSMTQIDIQATNTSGNLLLHWGGIQNRKEKWVLPTRRPEGTRPHKNRALRTPFLKTGSSSFLKIEIDDPTIQAIEFLIVDEGQNKWFKNNGGNFHIKLPVKRKLIPDDSVPEDLVQTQAYLRWERKGKQMYTPQQEKEEYEAARFELLEEVARGISIQDLRARLTNKNNRSEPKEQLLSETRKKSTKGEIQKVAKQLERTRYYSGERIQRKKRDLMQLLNKYVAGAIEEKIPVKSKTLSTVELFAKEKEEQAGGPIIIKKIFRLADKELLVLITKNAEKTKVHLATDLTEPVILHWALSKTPGEWLAPPPSLLPLGSTSLDKASQTKFTSSNDPASKVQSLEIDIEDDSFVGMPFVLLSGGKWMKNQGSDFYVEFGVKPKQIQKDAGDGRGTAKALLDKIASMESEAQKSFMHRFNIAADLVHEAKDAGKLGFAGLLVWLRFVATRQLIWNKNYNVKPREISQAQDKLTDLLEYVYRTTPEHRELLRMILSSVGRGGEGDVGQRIRDEILVIQRNNDCKGGIMEQWHQKLHNNTSPDDVVICQALIDYINTDMDVSVYWKTLNDNGITKERLLSYDRAIRSEPDFRRDQKDGLLRDLRSYMRTLKAVHSGADLESAISNCMGYRSQGKGFMVGVQINPIAGLPSGFPELLRFVLEHVEDKNVEPLLEGLLETRAELRPVLSQSSDRLKDLLFLDIALDSTVRTAIERGYEELNSAKPEKIMYFITLVLENLTLSWDDNEDLIYCLKGWNEALNMSKSGDNHWALYAKSVLDRTRLALAGKAESYHHLLQPSAEYLGSQLGVEQWAVNIFTEEIIRAGSAASLSSLLNRLDPVLRETANLGSWQVISPVEAVGYVVVVDELLSVQNKSYGQPTILVAKSVKGEEEIPDGAVAVLTPDMPDVLSHVSVRARNSKVCFATCFDSSIWADLQANEGNLLQIKPTSADIVYSKLKEGDLTNASSTSLKEEDSLPSLTLVRKQFGGRYAISSEEFTSEMVGAKSRNIAYLKGKVPSWVGIPTSVALPFGVFEKVLSDGLNQGVAGNLQILKKKLGEGDVSALGDIRKAVLELAAPSQLVEELKNKMQSSGMPWPGDEGQQRWEQAWLAIKKVWASKWNERAYFSTRKVKLDHEYLCMAVLVQEIINADYAFVIHTTNPSSGDSSEIYAEVVKGLGETLVGAYPGRALSFICKKNNLDSPQVLGYPSKPIGLFIRRSIIFRSDSNGEDLEGYAGAGLYDSVPMDEEEKVVLDYSSDQLIKDANFRQSILSSIARAGNAIEELYGSPQDIEGVVRDGKIYVVQTRPQM</sequence>
<comment type="caution">
    <text evidence="1">The sequence shown here is derived from an EMBL/GenBank/DDBJ whole genome shotgun (WGS) entry which is preliminary data.</text>
</comment>
<evidence type="ECO:0000313" key="1">
    <source>
        <dbReference type="EMBL" id="KAH7833758.1"/>
    </source>
</evidence>
<reference evidence="1 2" key="1">
    <citation type="journal article" date="2021" name="Hortic Res">
        <title>High-quality reference genome and annotation aids understanding of berry development for evergreen blueberry (Vaccinium darrowii).</title>
        <authorList>
            <person name="Yu J."/>
            <person name="Hulse-Kemp A.M."/>
            <person name="Babiker E."/>
            <person name="Staton M."/>
        </authorList>
    </citation>
    <scope>NUCLEOTIDE SEQUENCE [LARGE SCALE GENOMIC DNA]</scope>
    <source>
        <strain evidence="2">cv. NJ 8807/NJ 8810</strain>
        <tissue evidence="1">Young leaf</tissue>
    </source>
</reference>
<name>A0ACB7WZF9_9ERIC</name>
<protein>
    <submittedName>
        <fullName evidence="1">Uncharacterized protein</fullName>
    </submittedName>
</protein>